<dbReference type="InterPro" id="IPR003607">
    <property type="entry name" value="HD/PDEase_dom"/>
</dbReference>
<evidence type="ECO:0000313" key="4">
    <source>
        <dbReference type="Proteomes" id="UP000199533"/>
    </source>
</evidence>
<evidence type="ECO:0000256" key="1">
    <source>
        <dbReference type="SAM" id="MobiDB-lite"/>
    </source>
</evidence>
<sequence>MRLFQFFRRKKPVINTADLVTQWQGEDIPRYPPFMKGLPVVPPQFLLNTQNVLIERILQTAVCTPDIINHHYLPVINRFVQFVHLLPASQSHHHRGAGGLLHHSLEVGLFALQLADRVLLNIASATERREMEPRWQLAVFLAALCHDTGKPVSDYAVSDNNRETVWKPIKEDLYTWAQNNAINAYFIDWRKNRGRQHTALANLISDRIIGIDTFNWIEESGVDLIIWLMESLNNNPHPANPIHDLVIKADQLSVERDIESMGSTMAGYELGVPVERVLIDIMQRFVREGVWLINTPGARVWNISGDVYLVWPMAGEELARQIREDKIPGISRTPDGILDMLVERGIVTTRENNSTENYFWKISPKVLTDKIPDIQLQAVRLVNDTMVSSTPMPAVEGMVIDGKQCAEKHNVVESLEKAEYPEPGSESEQETKIKAQPQIPIRYATETPIATKPELRAQATSKLPVTQTDVIPDDTTGSLLKKLAQDLKTGKKRWGNDAWFDAEGRLLIRWPDAINDYELAVIKIIEEFYKRQWLWIDPMAPLKKVIDTQINGQPVKAIRLQREISVAFNHELGDVPTVKQTEASVPGEKKIAVNLDTGATTDNHNQDTKKIIGKSVTKKLSAKQRKSINRSAVPEKSQSEKAEKLDKSNAANRPRYPTLDELVSIIQSIGAAEYHPDGFVSVEKNALIEACKERGFKMTHSFIANSSRHDAGKIYVENGAVKLRNDSCND</sequence>
<dbReference type="STRING" id="52441.SAMN05216302_101775"/>
<dbReference type="Gene3D" id="1.10.3210.40">
    <property type="match status" value="1"/>
</dbReference>
<feature type="region of interest" description="Disordered" evidence="1">
    <location>
        <begin position="598"/>
        <end position="653"/>
    </location>
</feature>
<accession>A0A1I4CWQ2</accession>
<keyword evidence="4" id="KW-1185">Reference proteome</keyword>
<evidence type="ECO:0000313" key="3">
    <source>
        <dbReference type="EMBL" id="SFK85213.1"/>
    </source>
</evidence>
<feature type="domain" description="Uncharacterised" evidence="2">
    <location>
        <begin position="46"/>
        <end position="351"/>
    </location>
</feature>
<protein>
    <submittedName>
        <fullName evidence="3">Conjugal transfer pilus assembly protein TraI</fullName>
    </submittedName>
</protein>
<dbReference type="AlphaFoldDB" id="A0A1I4CWQ2"/>
<reference evidence="4" key="1">
    <citation type="submission" date="2016-10" db="EMBL/GenBank/DDBJ databases">
        <authorList>
            <person name="Varghese N."/>
            <person name="Submissions S."/>
        </authorList>
    </citation>
    <scope>NUCLEOTIDE SEQUENCE [LARGE SCALE GENOMIC DNA]</scope>
    <source>
        <strain evidence="4">Nm69</strain>
    </source>
</reference>
<dbReference type="SUPFAM" id="SSF109604">
    <property type="entry name" value="HD-domain/PDEase-like"/>
    <property type="match status" value="1"/>
</dbReference>
<dbReference type="Proteomes" id="UP000199533">
    <property type="component" value="Unassembled WGS sequence"/>
</dbReference>
<feature type="compositionally biased region" description="Basic and acidic residues" evidence="1">
    <location>
        <begin position="637"/>
        <end position="647"/>
    </location>
</feature>
<evidence type="ECO:0000259" key="2">
    <source>
        <dbReference type="Pfam" id="PF07514"/>
    </source>
</evidence>
<proteinExistence type="predicted"/>
<dbReference type="EMBL" id="FOSP01000017">
    <property type="protein sequence ID" value="SFK85213.1"/>
    <property type="molecule type" value="Genomic_DNA"/>
</dbReference>
<name>A0A1I4CWQ2_9PROT</name>
<organism evidence="3 4">
    <name type="scientific">Nitrosomonas aestuarii</name>
    <dbReference type="NCBI Taxonomy" id="52441"/>
    <lineage>
        <taxon>Bacteria</taxon>
        <taxon>Pseudomonadati</taxon>
        <taxon>Pseudomonadota</taxon>
        <taxon>Betaproteobacteria</taxon>
        <taxon>Nitrosomonadales</taxon>
        <taxon>Nitrosomonadaceae</taxon>
        <taxon>Nitrosomonas</taxon>
    </lineage>
</organism>
<dbReference type="OrthoDB" id="6190309at2"/>
<dbReference type="NCBIfam" id="NF041494">
    <property type="entry name" value="MobH"/>
    <property type="match status" value="1"/>
</dbReference>
<feature type="compositionally biased region" description="Basic residues" evidence="1">
    <location>
        <begin position="616"/>
        <end position="628"/>
    </location>
</feature>
<dbReference type="CDD" id="cd00077">
    <property type="entry name" value="HDc"/>
    <property type="match status" value="1"/>
</dbReference>
<dbReference type="Pfam" id="PF07514">
    <property type="entry name" value="TraI_2"/>
    <property type="match status" value="1"/>
</dbReference>
<gene>
    <name evidence="3" type="ORF">SAMN05216302_101775</name>
</gene>
<dbReference type="InterPro" id="IPR011119">
    <property type="entry name" value="Unchr_helicase_relaxase_TraI"/>
</dbReference>